<dbReference type="PROSITE" id="PS50949">
    <property type="entry name" value="HTH_GNTR"/>
    <property type="match status" value="1"/>
</dbReference>
<name>A0A1B9NJ09_9MICO</name>
<feature type="compositionally biased region" description="Basic and acidic residues" evidence="5">
    <location>
        <begin position="114"/>
        <end position="132"/>
    </location>
</feature>
<dbReference type="InterPro" id="IPR036388">
    <property type="entry name" value="WH-like_DNA-bd_sf"/>
</dbReference>
<evidence type="ECO:0000256" key="1">
    <source>
        <dbReference type="ARBA" id="ARBA00022898"/>
    </source>
</evidence>
<dbReference type="OrthoDB" id="3192286at2"/>
<dbReference type="CDD" id="cd07377">
    <property type="entry name" value="WHTH_GntR"/>
    <property type="match status" value="1"/>
</dbReference>
<keyword evidence="2" id="KW-0805">Transcription regulation</keyword>
<dbReference type="InterPro" id="IPR036390">
    <property type="entry name" value="WH_DNA-bd_sf"/>
</dbReference>
<evidence type="ECO:0000313" key="7">
    <source>
        <dbReference type="Proteomes" id="UP000093355"/>
    </source>
</evidence>
<evidence type="ECO:0000313" key="6">
    <source>
        <dbReference type="EMBL" id="OCG76592.1"/>
    </source>
</evidence>
<keyword evidence="1" id="KW-0663">Pyridoxal phosphate</keyword>
<evidence type="ECO:0000256" key="5">
    <source>
        <dbReference type="SAM" id="MobiDB-lite"/>
    </source>
</evidence>
<gene>
    <name evidence="6" type="ORF">A7J15_11460</name>
</gene>
<dbReference type="Proteomes" id="UP000093355">
    <property type="component" value="Unassembled WGS sequence"/>
</dbReference>
<sequence>MLLRIDPTRDEPVYAQLAASIRADIAAGRVGAGERLPSAKDVARALTVNLHTVLHAYQVLRDEGLISMRPGRGAVVAERGAAVAALLPQIARLAARADELGIDRDTLASLVRDASADDRDASTDDTERGEGT</sequence>
<comment type="caution">
    <text evidence="6">The sequence shown here is derived from an EMBL/GenBank/DDBJ whole genome shotgun (WGS) entry which is preliminary data.</text>
</comment>
<dbReference type="AlphaFoldDB" id="A0A1B9NJ09"/>
<evidence type="ECO:0000256" key="2">
    <source>
        <dbReference type="ARBA" id="ARBA00023015"/>
    </source>
</evidence>
<keyword evidence="7" id="KW-1185">Reference proteome</keyword>
<dbReference type="SUPFAM" id="SSF46785">
    <property type="entry name" value="Winged helix' DNA-binding domain"/>
    <property type="match status" value="1"/>
</dbReference>
<dbReference type="InterPro" id="IPR051446">
    <property type="entry name" value="HTH_trans_reg/aminotransferase"/>
</dbReference>
<protein>
    <submittedName>
        <fullName evidence="6">GntR family transcriptional regulator</fullName>
    </submittedName>
</protein>
<keyword evidence="3" id="KW-0238">DNA-binding</keyword>
<evidence type="ECO:0000256" key="3">
    <source>
        <dbReference type="ARBA" id="ARBA00023125"/>
    </source>
</evidence>
<proteinExistence type="predicted"/>
<dbReference type="PANTHER" id="PTHR46577:SF1">
    <property type="entry name" value="HTH-TYPE TRANSCRIPTIONAL REGULATORY PROTEIN GABR"/>
    <property type="match status" value="1"/>
</dbReference>
<dbReference type="InterPro" id="IPR000524">
    <property type="entry name" value="Tscrpt_reg_HTH_GntR"/>
</dbReference>
<organism evidence="6 7">
    <name type="scientific">Microbacterium sediminis</name>
    <dbReference type="NCBI Taxonomy" id="904291"/>
    <lineage>
        <taxon>Bacteria</taxon>
        <taxon>Bacillati</taxon>
        <taxon>Actinomycetota</taxon>
        <taxon>Actinomycetes</taxon>
        <taxon>Micrococcales</taxon>
        <taxon>Microbacteriaceae</taxon>
        <taxon>Microbacterium</taxon>
    </lineage>
</organism>
<accession>A0A1B9NJ09</accession>
<dbReference type="SMART" id="SM00345">
    <property type="entry name" value="HTH_GNTR"/>
    <property type="match status" value="1"/>
</dbReference>
<dbReference type="GO" id="GO:0003700">
    <property type="term" value="F:DNA-binding transcription factor activity"/>
    <property type="evidence" value="ECO:0007669"/>
    <property type="project" value="InterPro"/>
</dbReference>
<dbReference type="GO" id="GO:0003677">
    <property type="term" value="F:DNA binding"/>
    <property type="evidence" value="ECO:0007669"/>
    <property type="project" value="UniProtKB-KW"/>
</dbReference>
<dbReference type="PANTHER" id="PTHR46577">
    <property type="entry name" value="HTH-TYPE TRANSCRIPTIONAL REGULATORY PROTEIN GABR"/>
    <property type="match status" value="1"/>
</dbReference>
<feature type="region of interest" description="Disordered" evidence="5">
    <location>
        <begin position="113"/>
        <end position="132"/>
    </location>
</feature>
<dbReference type="STRING" id="904291.A7J15_11460"/>
<evidence type="ECO:0000256" key="4">
    <source>
        <dbReference type="ARBA" id="ARBA00023163"/>
    </source>
</evidence>
<dbReference type="Gene3D" id="1.10.10.10">
    <property type="entry name" value="Winged helix-like DNA-binding domain superfamily/Winged helix DNA-binding domain"/>
    <property type="match status" value="1"/>
</dbReference>
<keyword evidence="4" id="KW-0804">Transcription</keyword>
<dbReference type="RefSeq" id="WP_067028090.1">
    <property type="nucleotide sequence ID" value="NZ_CP038256.1"/>
</dbReference>
<reference evidence="6 7" key="1">
    <citation type="submission" date="2016-05" db="EMBL/GenBank/DDBJ databases">
        <authorList>
            <person name="Lavstsen T."/>
            <person name="Jespersen J.S."/>
        </authorList>
    </citation>
    <scope>NUCLEOTIDE SEQUENCE [LARGE SCALE GENOMIC DNA]</scope>
    <source>
        <strain evidence="6 7">YLB-01</strain>
    </source>
</reference>
<dbReference type="EMBL" id="LXMD01000001">
    <property type="protein sequence ID" value="OCG76592.1"/>
    <property type="molecule type" value="Genomic_DNA"/>
</dbReference>
<dbReference type="Pfam" id="PF00392">
    <property type="entry name" value="GntR"/>
    <property type="match status" value="1"/>
</dbReference>